<dbReference type="RefSeq" id="WP_014835527.1">
    <property type="nucleotide sequence ID" value="NZ_CP023154.1"/>
</dbReference>
<evidence type="ECO:0000313" key="2">
    <source>
        <dbReference type="Proteomes" id="UP000324354"/>
    </source>
</evidence>
<proteinExistence type="predicted"/>
<dbReference type="GeneID" id="41713771"/>
<accession>A0A5C0XUI4</accession>
<dbReference type="Proteomes" id="UP000324354">
    <property type="component" value="Chromosome"/>
</dbReference>
<reference evidence="1 2" key="1">
    <citation type="submission" date="2017-08" db="EMBL/GenBank/DDBJ databases">
        <title>Resequencing and Reannotation of the genome of Pyrococcus furiosus type strain DSM3638.</title>
        <authorList>
            <person name="Reichelt R.M."/>
            <person name="Bunk B."/>
        </authorList>
    </citation>
    <scope>NUCLEOTIDE SEQUENCE [LARGE SCALE GENOMIC DNA]</scope>
    <source>
        <strain evidence="1 2">DSM 3638</strain>
    </source>
</reference>
<sequence>MDKEKAIKDIREKSNYSREIYEMNKEEIGKVLDSYEDLKENYLENHPRARIIRIVVKEENDLPLAIEFHRKDDSFKDFTIAIGKPYIKREEK</sequence>
<evidence type="ECO:0000313" key="1">
    <source>
        <dbReference type="EMBL" id="QEK79544.1"/>
    </source>
</evidence>
<organism evidence="1 2">
    <name type="scientific">Pyrococcus furiosus (strain ATCC 43587 / DSM 3638 / JCM 8422 / Vc1)</name>
    <dbReference type="NCBI Taxonomy" id="186497"/>
    <lineage>
        <taxon>Archaea</taxon>
        <taxon>Methanobacteriati</taxon>
        <taxon>Methanobacteriota</taxon>
        <taxon>Thermococci</taxon>
        <taxon>Thermococcales</taxon>
        <taxon>Thermococcaceae</taxon>
        <taxon>Pyrococcus</taxon>
    </lineage>
</organism>
<dbReference type="AlphaFoldDB" id="A0A5C0XUI4"/>
<name>A0A5C0XUI4_PYRFU</name>
<dbReference type="GeneID" id="13301231"/>
<dbReference type="EMBL" id="CP023154">
    <property type="protein sequence ID" value="QEK79544.1"/>
    <property type="molecule type" value="Genomic_DNA"/>
</dbReference>
<protein>
    <submittedName>
        <fullName evidence="1">Uncharacterized protein</fullName>
    </submittedName>
</protein>
<gene>
    <name evidence="1" type="ORF">PFDSM3638_09815</name>
</gene>